<dbReference type="PANTHER" id="PTHR10972">
    <property type="entry name" value="OXYSTEROL-BINDING PROTEIN-RELATED"/>
    <property type="match status" value="1"/>
</dbReference>
<keyword evidence="2" id="KW-1185">Reference proteome</keyword>
<accession>A0ABR2YYR6</accession>
<reference evidence="1 2" key="1">
    <citation type="journal article" date="2024" name="Nat. Commun.">
        <title>Phylogenomics reveals the evolutionary origins of lichenization in chlorophyte algae.</title>
        <authorList>
            <person name="Puginier C."/>
            <person name="Libourel C."/>
            <person name="Otte J."/>
            <person name="Skaloud P."/>
            <person name="Haon M."/>
            <person name="Grisel S."/>
            <person name="Petersen M."/>
            <person name="Berrin J.G."/>
            <person name="Delaux P.M."/>
            <person name="Dal Grande F."/>
            <person name="Keller J."/>
        </authorList>
    </citation>
    <scope>NUCLEOTIDE SEQUENCE [LARGE SCALE GENOMIC DNA]</scope>
    <source>
        <strain evidence="1 2">SAG 216-7</strain>
    </source>
</reference>
<dbReference type="InterPro" id="IPR000648">
    <property type="entry name" value="Oxysterol-bd"/>
</dbReference>
<dbReference type="PANTHER" id="PTHR10972:SF148">
    <property type="entry name" value="OXYSTEROL-BINDING PROTEIN 9"/>
    <property type="match status" value="1"/>
</dbReference>
<proteinExistence type="predicted"/>
<name>A0ABR2YYR6_9CHLO</name>
<evidence type="ECO:0000313" key="2">
    <source>
        <dbReference type="Proteomes" id="UP001491310"/>
    </source>
</evidence>
<organism evidence="1 2">
    <name type="scientific">Coccomyxa subellipsoidea</name>
    <dbReference type="NCBI Taxonomy" id="248742"/>
    <lineage>
        <taxon>Eukaryota</taxon>
        <taxon>Viridiplantae</taxon>
        <taxon>Chlorophyta</taxon>
        <taxon>core chlorophytes</taxon>
        <taxon>Trebouxiophyceae</taxon>
        <taxon>Trebouxiophyceae incertae sedis</taxon>
        <taxon>Coccomyxaceae</taxon>
        <taxon>Coccomyxa</taxon>
    </lineage>
</organism>
<dbReference type="SUPFAM" id="SSF144000">
    <property type="entry name" value="Oxysterol-binding protein-like"/>
    <property type="match status" value="1"/>
</dbReference>
<dbReference type="Pfam" id="PF01237">
    <property type="entry name" value="Oxysterol_BP"/>
    <property type="match status" value="1"/>
</dbReference>
<dbReference type="InterPro" id="IPR037239">
    <property type="entry name" value="OSBP_sf"/>
</dbReference>
<comment type="caution">
    <text evidence="1">The sequence shown here is derived from an EMBL/GenBank/DDBJ whole genome shotgun (WGS) entry which is preliminary data.</text>
</comment>
<evidence type="ECO:0000313" key="1">
    <source>
        <dbReference type="EMBL" id="KAK9917018.1"/>
    </source>
</evidence>
<dbReference type="EMBL" id="JALJOT010000002">
    <property type="protein sequence ID" value="KAK9917018.1"/>
    <property type="molecule type" value="Genomic_DNA"/>
</dbReference>
<gene>
    <name evidence="1" type="ORF">WJX75_000017</name>
</gene>
<dbReference type="Proteomes" id="UP001491310">
    <property type="component" value="Unassembled WGS sequence"/>
</dbReference>
<sequence length="376" mass="41932">MSNVSGEARISPNIDALRIGEDLADLDDGTTDGYVFDSPADLEEIAMQRQAIWDLLKNLGSHLLREGVNLTKVSLPVKVFEPRSFLQRITDNWAYIDLLQKAVDATDPVTRMQYVVAFVIGGLRRQTSTLKPFNPILGETYQGVYSSGVRVHAEQISHHPPVSSWQVADPDRKFLFSGSGNWKASARGNSIKGQQAGINRVSFSNDRSVITWELPPLLLRGILWGERSLKYSGTISFRDELNQVECDITIDGSKQSFLSSLWRGKKGHKDLDQLHGSLRKGGAIVDTMRGSWLTSVEWEKGGPGGRSLRVWDAAKHPVQAPKPILEPLPSDARFREDLQALQKGDRDKAQEWKSRLEQVQRRDQALRVAAKQAAGQ</sequence>
<evidence type="ECO:0008006" key="3">
    <source>
        <dbReference type="Google" id="ProtNLM"/>
    </source>
</evidence>
<dbReference type="Gene3D" id="2.40.160.120">
    <property type="match status" value="1"/>
</dbReference>
<protein>
    <recommendedName>
        <fullName evidence="3">Oxysterol-binding protein</fullName>
    </recommendedName>
</protein>